<evidence type="ECO:0000313" key="1">
    <source>
        <dbReference type="EnsemblPlants" id="TuG1812G0200000140.01.T01"/>
    </source>
</evidence>
<dbReference type="EnsemblPlants" id="TuG1812G0200000140.01.T01">
    <property type="protein sequence ID" value="TuG1812G0200000140.01.T01"/>
    <property type="gene ID" value="TuG1812G0200000140.01"/>
</dbReference>
<sequence length="46" mass="5478">MVDNKIFQRRKNSRGVHVCHIFMENQVCRIPTDLRNSDVTHGHTRM</sequence>
<reference evidence="1" key="3">
    <citation type="submission" date="2022-06" db="UniProtKB">
        <authorList>
            <consortium name="EnsemblPlants"/>
        </authorList>
    </citation>
    <scope>IDENTIFICATION</scope>
</reference>
<protein>
    <submittedName>
        <fullName evidence="1">Uncharacterized protein</fullName>
    </submittedName>
</protein>
<evidence type="ECO:0000313" key="2">
    <source>
        <dbReference type="Proteomes" id="UP000015106"/>
    </source>
</evidence>
<reference evidence="1" key="2">
    <citation type="submission" date="2018-03" db="EMBL/GenBank/DDBJ databases">
        <title>The Triticum urartu genome reveals the dynamic nature of wheat genome evolution.</title>
        <authorList>
            <person name="Ling H."/>
            <person name="Ma B."/>
            <person name="Shi X."/>
            <person name="Liu H."/>
            <person name="Dong L."/>
            <person name="Sun H."/>
            <person name="Cao Y."/>
            <person name="Gao Q."/>
            <person name="Zheng S."/>
            <person name="Li Y."/>
            <person name="Yu Y."/>
            <person name="Du H."/>
            <person name="Qi M."/>
            <person name="Li Y."/>
            <person name="Yu H."/>
            <person name="Cui Y."/>
            <person name="Wang N."/>
            <person name="Chen C."/>
            <person name="Wu H."/>
            <person name="Zhao Y."/>
            <person name="Zhang J."/>
            <person name="Li Y."/>
            <person name="Zhou W."/>
            <person name="Zhang B."/>
            <person name="Hu W."/>
            <person name="Eijk M."/>
            <person name="Tang J."/>
            <person name="Witsenboer H."/>
            <person name="Zhao S."/>
            <person name="Li Z."/>
            <person name="Zhang A."/>
            <person name="Wang D."/>
            <person name="Liang C."/>
        </authorList>
    </citation>
    <scope>NUCLEOTIDE SEQUENCE [LARGE SCALE GENOMIC DNA]</scope>
    <source>
        <strain evidence="1">cv. G1812</strain>
    </source>
</reference>
<dbReference type="Gramene" id="TuG1812G0200000140.01.T01">
    <property type="protein sequence ID" value="TuG1812G0200000140.01.T01"/>
    <property type="gene ID" value="TuG1812G0200000140.01"/>
</dbReference>
<dbReference type="Proteomes" id="UP000015106">
    <property type="component" value="Chromosome 2"/>
</dbReference>
<organism evidence="1 2">
    <name type="scientific">Triticum urartu</name>
    <name type="common">Red wild einkorn</name>
    <name type="synonym">Crithodium urartu</name>
    <dbReference type="NCBI Taxonomy" id="4572"/>
    <lineage>
        <taxon>Eukaryota</taxon>
        <taxon>Viridiplantae</taxon>
        <taxon>Streptophyta</taxon>
        <taxon>Embryophyta</taxon>
        <taxon>Tracheophyta</taxon>
        <taxon>Spermatophyta</taxon>
        <taxon>Magnoliopsida</taxon>
        <taxon>Liliopsida</taxon>
        <taxon>Poales</taxon>
        <taxon>Poaceae</taxon>
        <taxon>BOP clade</taxon>
        <taxon>Pooideae</taxon>
        <taxon>Triticodae</taxon>
        <taxon>Triticeae</taxon>
        <taxon>Triticinae</taxon>
        <taxon>Triticum</taxon>
    </lineage>
</organism>
<name>A0A8R7P8T5_TRIUA</name>
<keyword evidence="2" id="KW-1185">Reference proteome</keyword>
<accession>A0A8R7P8T5</accession>
<dbReference type="AlphaFoldDB" id="A0A8R7P8T5"/>
<reference evidence="2" key="1">
    <citation type="journal article" date="2013" name="Nature">
        <title>Draft genome of the wheat A-genome progenitor Triticum urartu.</title>
        <authorList>
            <person name="Ling H.Q."/>
            <person name="Zhao S."/>
            <person name="Liu D."/>
            <person name="Wang J."/>
            <person name="Sun H."/>
            <person name="Zhang C."/>
            <person name="Fan H."/>
            <person name="Li D."/>
            <person name="Dong L."/>
            <person name="Tao Y."/>
            <person name="Gao C."/>
            <person name="Wu H."/>
            <person name="Li Y."/>
            <person name="Cui Y."/>
            <person name="Guo X."/>
            <person name="Zheng S."/>
            <person name="Wang B."/>
            <person name="Yu K."/>
            <person name="Liang Q."/>
            <person name="Yang W."/>
            <person name="Lou X."/>
            <person name="Chen J."/>
            <person name="Feng M."/>
            <person name="Jian J."/>
            <person name="Zhang X."/>
            <person name="Luo G."/>
            <person name="Jiang Y."/>
            <person name="Liu J."/>
            <person name="Wang Z."/>
            <person name="Sha Y."/>
            <person name="Zhang B."/>
            <person name="Wu H."/>
            <person name="Tang D."/>
            <person name="Shen Q."/>
            <person name="Xue P."/>
            <person name="Zou S."/>
            <person name="Wang X."/>
            <person name="Liu X."/>
            <person name="Wang F."/>
            <person name="Yang Y."/>
            <person name="An X."/>
            <person name="Dong Z."/>
            <person name="Zhang K."/>
            <person name="Zhang X."/>
            <person name="Luo M.C."/>
            <person name="Dvorak J."/>
            <person name="Tong Y."/>
            <person name="Wang J."/>
            <person name="Yang H."/>
            <person name="Li Z."/>
            <person name="Wang D."/>
            <person name="Zhang A."/>
            <person name="Wang J."/>
        </authorList>
    </citation>
    <scope>NUCLEOTIDE SEQUENCE</scope>
    <source>
        <strain evidence="2">cv. G1812</strain>
    </source>
</reference>
<proteinExistence type="predicted"/>